<keyword evidence="2" id="KW-1133">Transmembrane helix</keyword>
<evidence type="ECO:0000256" key="2">
    <source>
        <dbReference type="SAM" id="Phobius"/>
    </source>
</evidence>
<feature type="region of interest" description="Disordered" evidence="1">
    <location>
        <begin position="33"/>
        <end position="67"/>
    </location>
</feature>
<dbReference type="EMBL" id="CP036526">
    <property type="protein sequence ID" value="QDT13628.1"/>
    <property type="molecule type" value="Genomic_DNA"/>
</dbReference>
<keyword evidence="3" id="KW-0732">Signal</keyword>
<organism evidence="4 5">
    <name type="scientific">Stieleria marina</name>
    <dbReference type="NCBI Taxonomy" id="1930275"/>
    <lineage>
        <taxon>Bacteria</taxon>
        <taxon>Pseudomonadati</taxon>
        <taxon>Planctomycetota</taxon>
        <taxon>Planctomycetia</taxon>
        <taxon>Pirellulales</taxon>
        <taxon>Pirellulaceae</taxon>
        <taxon>Stieleria</taxon>
    </lineage>
</organism>
<dbReference type="RefSeq" id="WP_145421355.1">
    <property type="nucleotide sequence ID" value="NZ_CP036526.1"/>
</dbReference>
<accession>A0A517P2Q5</accession>
<feature type="transmembrane region" description="Helical" evidence="2">
    <location>
        <begin position="193"/>
        <end position="214"/>
    </location>
</feature>
<dbReference type="AlphaFoldDB" id="A0A517P2Q5"/>
<evidence type="ECO:0000313" key="5">
    <source>
        <dbReference type="Proteomes" id="UP000319817"/>
    </source>
</evidence>
<evidence type="ECO:0000256" key="1">
    <source>
        <dbReference type="SAM" id="MobiDB-lite"/>
    </source>
</evidence>
<evidence type="ECO:0008006" key="6">
    <source>
        <dbReference type="Google" id="ProtNLM"/>
    </source>
</evidence>
<dbReference type="OrthoDB" id="282910at2"/>
<keyword evidence="2" id="KW-0472">Membrane</keyword>
<feature type="chain" id="PRO_5021923821" description="Transmembrane protein" evidence="3">
    <location>
        <begin position="25"/>
        <end position="228"/>
    </location>
</feature>
<feature type="compositionally biased region" description="Polar residues" evidence="1">
    <location>
        <begin position="33"/>
        <end position="44"/>
    </location>
</feature>
<evidence type="ECO:0000256" key="3">
    <source>
        <dbReference type="SAM" id="SignalP"/>
    </source>
</evidence>
<protein>
    <recommendedName>
        <fullName evidence="6">Transmembrane protein</fullName>
    </recommendedName>
</protein>
<proteinExistence type="predicted"/>
<keyword evidence="5" id="KW-1185">Reference proteome</keyword>
<name>A0A517P2Q5_9BACT</name>
<feature type="signal peptide" evidence="3">
    <location>
        <begin position="1"/>
        <end position="24"/>
    </location>
</feature>
<evidence type="ECO:0000313" key="4">
    <source>
        <dbReference type="EMBL" id="QDT13628.1"/>
    </source>
</evidence>
<reference evidence="4 5" key="1">
    <citation type="submission" date="2019-02" db="EMBL/GenBank/DDBJ databases">
        <title>Deep-cultivation of Planctomycetes and their phenomic and genomic characterization uncovers novel biology.</title>
        <authorList>
            <person name="Wiegand S."/>
            <person name="Jogler M."/>
            <person name="Boedeker C."/>
            <person name="Pinto D."/>
            <person name="Vollmers J."/>
            <person name="Rivas-Marin E."/>
            <person name="Kohn T."/>
            <person name="Peeters S.H."/>
            <person name="Heuer A."/>
            <person name="Rast P."/>
            <person name="Oberbeckmann S."/>
            <person name="Bunk B."/>
            <person name="Jeske O."/>
            <person name="Meyerdierks A."/>
            <person name="Storesund J.E."/>
            <person name="Kallscheuer N."/>
            <person name="Luecker S."/>
            <person name="Lage O.M."/>
            <person name="Pohl T."/>
            <person name="Merkel B.J."/>
            <person name="Hornburger P."/>
            <person name="Mueller R.-W."/>
            <person name="Bruemmer F."/>
            <person name="Labrenz M."/>
            <person name="Spormann A.M."/>
            <person name="Op den Camp H."/>
            <person name="Overmann J."/>
            <person name="Amann R."/>
            <person name="Jetten M.S.M."/>
            <person name="Mascher T."/>
            <person name="Medema M.H."/>
            <person name="Devos D.P."/>
            <person name="Kaster A.-K."/>
            <person name="Ovreas L."/>
            <person name="Rohde M."/>
            <person name="Galperin M.Y."/>
            <person name="Jogler C."/>
        </authorList>
    </citation>
    <scope>NUCLEOTIDE SEQUENCE [LARGE SCALE GENOMIC DNA]</scope>
    <source>
        <strain evidence="4 5">K23_9</strain>
    </source>
</reference>
<sequence precursor="true">MREMLHSGTACLAMLALASTVAFAAEQEMAPDTSLSTAPSSVAQSDAAKTDAGQPSDVKELSRPPLSHVEYPADRPSWLDQAPNLGEAPHTWVIVTAPAETLDECRDEIALMRRAAVASYIKLKSNSDRFDFYPINDKWIKERLVSRTYQGKVTKGGTEHYEMAVELTFPQEVQSEILTAWDQINVRDRLASMGAVVFTGLTLLICASMLLCMFSRRATREDSMQLAA</sequence>
<dbReference type="Proteomes" id="UP000319817">
    <property type="component" value="Chromosome"/>
</dbReference>
<keyword evidence="2" id="KW-0812">Transmembrane</keyword>
<gene>
    <name evidence="4" type="ORF">K239x_56480</name>
</gene>